<dbReference type="EMBL" id="MFPX01000016">
    <property type="protein sequence ID" value="OGH66537.1"/>
    <property type="molecule type" value="Genomic_DNA"/>
</dbReference>
<proteinExistence type="predicted"/>
<reference evidence="2 3" key="1">
    <citation type="journal article" date="2016" name="Nat. Commun.">
        <title>Thousands of microbial genomes shed light on interconnected biogeochemical processes in an aquifer system.</title>
        <authorList>
            <person name="Anantharaman K."/>
            <person name="Brown C.T."/>
            <person name="Hug L.A."/>
            <person name="Sharon I."/>
            <person name="Castelle C.J."/>
            <person name="Probst A.J."/>
            <person name="Thomas B.C."/>
            <person name="Singh A."/>
            <person name="Wilkins M.J."/>
            <person name="Karaoz U."/>
            <person name="Brodie E.L."/>
            <person name="Williams K.H."/>
            <person name="Hubbard S.S."/>
            <person name="Banfield J.F."/>
        </authorList>
    </citation>
    <scope>NUCLEOTIDE SEQUENCE [LARGE SCALE GENOMIC DNA]</scope>
</reference>
<accession>A0A1F6M4G5</accession>
<sequence>MNPLLKRLLRMSEEHNLPVIIYDTKNDRAGVLMSLDYFDERFTSEALEDNDFEPLSGVYEDEECDEEDCDEFHDNISRTVNFLDDLQELEEKITEKIDEAKSEEELDEIAQSNEELALWKAKREEKEREEIEKTLEEELQENPPPDPFEEDLLHTAEWHEAGENLPAGVNESEPPKEEPSYHPVASASGPLSWTDWTFTGNSFTPIVQKNEDAIAPEEGGEDPIFLEEPV</sequence>
<gene>
    <name evidence="2" type="ORF">A3B90_01355</name>
</gene>
<protein>
    <submittedName>
        <fullName evidence="2">Uncharacterized protein</fullName>
    </submittedName>
</protein>
<dbReference type="Proteomes" id="UP000178742">
    <property type="component" value="Unassembled WGS sequence"/>
</dbReference>
<evidence type="ECO:0000256" key="1">
    <source>
        <dbReference type="SAM" id="MobiDB-lite"/>
    </source>
</evidence>
<evidence type="ECO:0000313" key="3">
    <source>
        <dbReference type="Proteomes" id="UP000178742"/>
    </source>
</evidence>
<dbReference type="AlphaFoldDB" id="A0A1F6M4G5"/>
<feature type="compositionally biased region" description="Basic and acidic residues" evidence="1">
    <location>
        <begin position="151"/>
        <end position="162"/>
    </location>
</feature>
<name>A0A1F6M4G5_9BACT</name>
<feature type="region of interest" description="Disordered" evidence="1">
    <location>
        <begin position="129"/>
        <end position="186"/>
    </location>
</feature>
<evidence type="ECO:0000313" key="2">
    <source>
        <dbReference type="EMBL" id="OGH66537.1"/>
    </source>
</evidence>
<organism evidence="2 3">
    <name type="scientific">Candidatus Magasanikbacteria bacterium RIFCSPHIGHO2_02_FULL_41_13</name>
    <dbReference type="NCBI Taxonomy" id="1798676"/>
    <lineage>
        <taxon>Bacteria</taxon>
        <taxon>Candidatus Magasanikiibacteriota</taxon>
    </lineage>
</organism>
<comment type="caution">
    <text evidence="2">The sequence shown here is derived from an EMBL/GenBank/DDBJ whole genome shotgun (WGS) entry which is preliminary data.</text>
</comment>